<protein>
    <submittedName>
        <fullName evidence="2">Uncharacterized protein</fullName>
    </submittedName>
</protein>
<keyword evidence="1" id="KW-0472">Membrane</keyword>
<name>U3A6X7_9EURY</name>
<dbReference type="AlphaFoldDB" id="U3A6X7"/>
<dbReference type="RefSeq" id="WP_020222036.1">
    <property type="nucleotide sequence ID" value="NZ_BANO01000142.1"/>
</dbReference>
<evidence type="ECO:0000313" key="2">
    <source>
        <dbReference type="EMBL" id="GAD53404.1"/>
    </source>
</evidence>
<keyword evidence="1" id="KW-0812">Transmembrane</keyword>
<feature type="transmembrane region" description="Helical" evidence="1">
    <location>
        <begin position="63"/>
        <end position="89"/>
    </location>
</feature>
<dbReference type="Proteomes" id="UP000016986">
    <property type="component" value="Unassembled WGS sequence"/>
</dbReference>
<accession>U3A6X7</accession>
<keyword evidence="3" id="KW-1185">Reference proteome</keyword>
<reference evidence="2 3" key="1">
    <citation type="submission" date="2013-09" db="EMBL/GenBank/DDBJ databases">
        <title>Whole genome sequencing of Halarchaeum acidiphilum strain MH1-52-1.</title>
        <authorList>
            <person name="Shimane Y."/>
            <person name="Minegishi H."/>
            <person name="Nishi S."/>
            <person name="Echigo A."/>
            <person name="Shuto A."/>
            <person name="Konishi M."/>
            <person name="Ito T."/>
            <person name="Ohkuma M."/>
            <person name="Ohta Y."/>
            <person name="Nagano Y."/>
            <person name="Tsubouchi T."/>
            <person name="Mori K."/>
            <person name="Usui K."/>
            <person name="Kamekura M."/>
            <person name="Usami R."/>
            <person name="Takaki Y."/>
            <person name="Hatada Y."/>
        </authorList>
    </citation>
    <scope>NUCLEOTIDE SEQUENCE [LARGE SCALE GENOMIC DNA]</scope>
    <source>
        <strain evidence="2 3">JCM 16109</strain>
    </source>
</reference>
<organism evidence="2 3">
    <name type="scientific">Halarchaeum acidiphilum MH1-52-1</name>
    <dbReference type="NCBI Taxonomy" id="1261545"/>
    <lineage>
        <taxon>Archaea</taxon>
        <taxon>Methanobacteriati</taxon>
        <taxon>Methanobacteriota</taxon>
        <taxon>Stenosarchaea group</taxon>
        <taxon>Halobacteria</taxon>
        <taxon>Halobacteriales</taxon>
        <taxon>Halobacteriaceae</taxon>
    </lineage>
</organism>
<evidence type="ECO:0000256" key="1">
    <source>
        <dbReference type="SAM" id="Phobius"/>
    </source>
</evidence>
<keyword evidence="1" id="KW-1133">Transmembrane helix</keyword>
<feature type="transmembrane region" description="Helical" evidence="1">
    <location>
        <begin position="21"/>
        <end position="43"/>
    </location>
</feature>
<dbReference type="EMBL" id="BATA01000065">
    <property type="protein sequence ID" value="GAD53404.1"/>
    <property type="molecule type" value="Genomic_DNA"/>
</dbReference>
<comment type="caution">
    <text evidence="2">The sequence shown here is derived from an EMBL/GenBank/DDBJ whole genome shotgun (WGS) entry which is preliminary data.</text>
</comment>
<proteinExistence type="predicted"/>
<gene>
    <name evidence="2" type="ORF">MBEHAL_2164</name>
</gene>
<sequence>MGVASIGATAGRWRRALMRSGTYSLVLLVVGCLGLCSGATMFLREFLGAPVAVATGARVIVTGNALAGAVAVAASVGLMAFAAVVFCVARGKHRRRARHLRRL</sequence>
<evidence type="ECO:0000313" key="3">
    <source>
        <dbReference type="Proteomes" id="UP000016986"/>
    </source>
</evidence>